<reference evidence="8 9" key="1">
    <citation type="submission" date="2018-05" db="EMBL/GenBank/DDBJ databases">
        <title>A metagenomic window into the 2 km-deep terrestrial subsurface aquifer revealed taxonomically and functionally diverse microbial community comprising novel uncultured bacterial lineages.</title>
        <authorList>
            <person name="Kadnikov V.V."/>
            <person name="Mardanov A.V."/>
            <person name="Beletsky A.V."/>
            <person name="Banks D."/>
            <person name="Pimenov N.V."/>
            <person name="Frank Y.A."/>
            <person name="Karnachuk O.V."/>
            <person name="Ravin N.V."/>
        </authorList>
    </citation>
    <scope>NUCLEOTIDE SEQUENCE [LARGE SCALE GENOMIC DNA]</scope>
    <source>
        <strain evidence="8">BY5</strain>
    </source>
</reference>
<dbReference type="GO" id="GO:0004553">
    <property type="term" value="F:hydrolase activity, hydrolyzing O-glycosyl compounds"/>
    <property type="evidence" value="ECO:0007669"/>
    <property type="project" value="InterPro"/>
</dbReference>
<evidence type="ECO:0000259" key="7">
    <source>
        <dbReference type="SMART" id="SM00642"/>
    </source>
</evidence>
<sequence length="658" mass="75931">MPIPDSKRILIEDVQPTVDGGRYPIKREVGDRVEVTAAIFRDGHDKLVAWLLSRPQGKKTWERTPMRCTNPGLDEWQGEFTVGELGFMEFAIEAFCDHYGSWAADTRKKVEAHVDVASDVLEGMALARRALEWLPKKPQAFVKDQLKMAESYQDPRARAQILLAPDLVKTLSDHPDAATRVQSPVYRVRVDRVAARFAAWYECFPRSCGREKGRSGTFRDVEERLPEIEAMGFDVLYFPPIHPIGFTKRKGPNNSLVAGKNDPGCPYSIGNSFGGHDAIEPSLGTMKDFARLVKKCQEAGLEIALDFAINCSPDHPYLKEHPEWFSHRPDGTIKYAENPPKKYEDIYPLNFDTPDREGMWMEMRRILLFWAEKGVRIFRVDNPHTKPFGFWEWLIAEVQAVYPDVIFLSEAFTRPRVMKALAKLGFTQSYSYFTWRNFKQEIIDYFTELTTPPVCNYMRANLFTNTPDIFPTFLQRGGRPAYKIRAVLAATLSPVYGIFQGFELCEGEPVPGKEEYLNSDKYEIRVRDWNAPGNIKDLITKLNRARRAHPALQEYENLRFYRCDNQHILFYGKSLGDDHVLVAVNLDPFQKHHSWVYVPIAQYGFGPDDTYQVHDLITDKTYLWKGERNYVELDPAAEPANLFVVRRWVSKEQNFDYY</sequence>
<dbReference type="Pfam" id="PF11896">
    <property type="entry name" value="GlgE_dom_N_S"/>
    <property type="match status" value="1"/>
</dbReference>
<evidence type="ECO:0000256" key="3">
    <source>
        <dbReference type="ARBA" id="ARBA00022679"/>
    </source>
</evidence>
<dbReference type="InterPro" id="IPR013783">
    <property type="entry name" value="Ig-like_fold"/>
</dbReference>
<feature type="binding site" evidence="6">
    <location>
        <position position="345"/>
    </location>
    <ligand>
        <name>alpha-maltose 1-phosphate</name>
        <dbReference type="ChEBI" id="CHEBI:63576"/>
    </ligand>
</feature>
<dbReference type="Proteomes" id="UP000252355">
    <property type="component" value="Unassembled WGS sequence"/>
</dbReference>
<proteinExistence type="inferred from homology"/>
<feature type="binding site" evidence="6">
    <location>
        <position position="250"/>
    </location>
    <ligand>
        <name>alpha-maltose 1-phosphate</name>
        <dbReference type="ChEBI" id="CHEBI:63576"/>
    </ligand>
</feature>
<dbReference type="HAMAP" id="MF_02124">
    <property type="entry name" value="GlgE"/>
    <property type="match status" value="1"/>
</dbReference>
<feature type="binding site" evidence="6">
    <location>
        <position position="382"/>
    </location>
    <ligand>
        <name>alpha-maltose 1-phosphate</name>
        <dbReference type="ChEBI" id="CHEBI:63576"/>
    </ligand>
</feature>
<gene>
    <name evidence="6" type="primary">glgE</name>
    <name evidence="8" type="ORF">OZSIB_1479</name>
</gene>
<comment type="caution">
    <text evidence="6">Lacks conserved residue(s) required for the propagation of feature annotation.</text>
</comment>
<comment type="function">
    <text evidence="6">Maltosyltransferase that uses maltose 1-phosphate (M1P) as the sugar donor to elongate linear or branched alpha-(1-&gt;4)-glucans. Is involved in a branched alpha-glucan biosynthetic pathway from trehalose, together with TreS, Mak and GlgB.</text>
</comment>
<comment type="similarity">
    <text evidence="6">Belongs to the glycosyl hydrolase 13 family. GlgE subfamily.</text>
</comment>
<evidence type="ECO:0000256" key="1">
    <source>
        <dbReference type="ARBA" id="ARBA00011738"/>
    </source>
</evidence>
<dbReference type="EC" id="2.4.99.16" evidence="6"/>
<dbReference type="GO" id="GO:0016758">
    <property type="term" value="F:hexosyltransferase activity"/>
    <property type="evidence" value="ECO:0007669"/>
    <property type="project" value="UniProtKB-UniRule"/>
</dbReference>
<dbReference type="Gene3D" id="2.60.40.1180">
    <property type="entry name" value="Golgi alpha-mannosidase II"/>
    <property type="match status" value="1"/>
</dbReference>
<evidence type="ECO:0000313" key="9">
    <source>
        <dbReference type="Proteomes" id="UP000252355"/>
    </source>
</evidence>
<dbReference type="EMBL" id="QOQW01000023">
    <property type="protein sequence ID" value="RCK78377.1"/>
    <property type="molecule type" value="Genomic_DNA"/>
</dbReference>
<evidence type="ECO:0000256" key="5">
    <source>
        <dbReference type="ARBA" id="ARBA00048735"/>
    </source>
</evidence>
<feature type="domain" description="Glycosyl hydrolase family 13 catalytic" evidence="7">
    <location>
        <begin position="202"/>
        <end position="546"/>
    </location>
</feature>
<dbReference type="InterPro" id="IPR006047">
    <property type="entry name" value="GH13_cat_dom"/>
</dbReference>
<dbReference type="Pfam" id="PF21702">
    <property type="entry name" value="GLGE_C"/>
    <property type="match status" value="1"/>
</dbReference>
<dbReference type="InterPro" id="IPR049171">
    <property type="entry name" value="GLGE_C"/>
</dbReference>
<dbReference type="SUPFAM" id="SSF51445">
    <property type="entry name" value="(Trans)glycosidases"/>
    <property type="match status" value="1"/>
</dbReference>
<keyword evidence="3 6" id="KW-0808">Transferase</keyword>
<dbReference type="CDD" id="cd11344">
    <property type="entry name" value="AmyAc_GlgE_like"/>
    <property type="match status" value="1"/>
</dbReference>
<accession>A0A367ZKJ5</accession>
<comment type="subunit">
    <text evidence="1 6">Homodimer.</text>
</comment>
<dbReference type="SMART" id="SM00642">
    <property type="entry name" value="Aamy"/>
    <property type="match status" value="1"/>
</dbReference>
<dbReference type="InterPro" id="IPR017853">
    <property type="entry name" value="GH"/>
</dbReference>
<protein>
    <recommendedName>
        <fullName evidence="6">Alpha-1,4-glucan:maltose-1-phosphate maltosyltransferase</fullName>
        <shortName evidence="6">GMPMT</shortName>
        <ecNumber evidence="6">2.4.99.16</ecNumber>
    </recommendedName>
    <alternativeName>
        <fullName evidence="6">(1-&gt;4)-alpha-D-glucan:maltose-1-phosphate alpha-D-maltosyltransferase</fullName>
    </alternativeName>
</protein>
<feature type="active site" description="Proton donor" evidence="6">
    <location>
        <position position="410"/>
    </location>
</feature>
<keyword evidence="2 6" id="KW-0328">Glycosyltransferase</keyword>
<evidence type="ECO:0000256" key="6">
    <source>
        <dbReference type="HAMAP-Rule" id="MF_02124"/>
    </source>
</evidence>
<dbReference type="Gene3D" id="3.20.20.80">
    <property type="entry name" value="Glycosidases"/>
    <property type="match status" value="1"/>
</dbReference>
<evidence type="ECO:0000256" key="4">
    <source>
        <dbReference type="ARBA" id="ARBA00023277"/>
    </source>
</evidence>
<name>A0A367ZKJ5_9BACT</name>
<feature type="binding site" evidence="6">
    <location>
        <begin position="521"/>
        <end position="522"/>
    </location>
    <ligand>
        <name>alpha-maltose 1-phosphate</name>
        <dbReference type="ChEBI" id="CHEBI:63576"/>
    </ligand>
</feature>
<keyword evidence="4 6" id="KW-0119">Carbohydrate metabolism</keyword>
<dbReference type="Pfam" id="PF00128">
    <property type="entry name" value="Alpha-amylase"/>
    <property type="match status" value="1"/>
</dbReference>
<dbReference type="InterPro" id="IPR026585">
    <property type="entry name" value="GlgE"/>
</dbReference>
<comment type="caution">
    <text evidence="8">The sequence shown here is derived from an EMBL/GenBank/DDBJ whole genome shotgun (WGS) entry which is preliminary data.</text>
</comment>
<dbReference type="InterPro" id="IPR021828">
    <property type="entry name" value="GlgE_dom_N/S"/>
</dbReference>
<dbReference type="PANTHER" id="PTHR47786:SF2">
    <property type="entry name" value="GLYCOSYL HYDROLASE FAMILY 13 CATALYTIC DOMAIN-CONTAINING PROTEIN"/>
    <property type="match status" value="1"/>
</dbReference>
<evidence type="ECO:0000256" key="2">
    <source>
        <dbReference type="ARBA" id="ARBA00022676"/>
    </source>
</evidence>
<dbReference type="SUPFAM" id="SSF51011">
    <property type="entry name" value="Glycosyl hydrolase domain"/>
    <property type="match status" value="1"/>
</dbReference>
<evidence type="ECO:0000313" key="8">
    <source>
        <dbReference type="EMBL" id="RCK78377.1"/>
    </source>
</evidence>
<dbReference type="GO" id="GO:0030979">
    <property type="term" value="P:alpha-glucan biosynthetic process"/>
    <property type="evidence" value="ECO:0007669"/>
    <property type="project" value="UniProtKB-UniRule"/>
</dbReference>
<dbReference type="AlphaFoldDB" id="A0A367ZKJ5"/>
<feature type="active site" description="Nucleophile" evidence="6">
    <location>
        <position position="381"/>
    </location>
</feature>
<organism evidence="8 9">
    <name type="scientific">Candidatus Ozemobacter sibiricus</name>
    <dbReference type="NCBI Taxonomy" id="2268124"/>
    <lineage>
        <taxon>Bacteria</taxon>
        <taxon>Candidatus Ozemobacteria</taxon>
        <taxon>Candidatus Ozemobacterales</taxon>
        <taxon>Candidatus Ozemobacteraceae</taxon>
        <taxon>Candidatus Ozemobacter</taxon>
    </lineage>
</organism>
<dbReference type="InterPro" id="IPR013780">
    <property type="entry name" value="Glyco_hydro_b"/>
</dbReference>
<dbReference type="Gene3D" id="2.60.40.10">
    <property type="entry name" value="Immunoglobulins"/>
    <property type="match status" value="1"/>
</dbReference>
<feature type="site" description="Transition state stabilizer" evidence="6">
    <location>
        <position position="468"/>
    </location>
</feature>
<dbReference type="Gene3D" id="1.20.58.80">
    <property type="entry name" value="Phosphotransferase system, lactose/cellobiose-type IIA subunit"/>
    <property type="match status" value="1"/>
</dbReference>
<dbReference type="PANTHER" id="PTHR47786">
    <property type="entry name" value="ALPHA-1,4-GLUCAN:MALTOSE-1-PHOSPHATE MALTOSYLTRANSFERASE"/>
    <property type="match status" value="1"/>
</dbReference>
<comment type="catalytic activity">
    <reaction evidence="5 6">
        <text>alpha-maltose 1-phosphate + [(1-&gt;4)-alpha-D-glucosyl](n) = [(1-&gt;4)-alpha-D-glucosyl](n+2) + phosphate</text>
        <dbReference type="Rhea" id="RHEA:42692"/>
        <dbReference type="Rhea" id="RHEA-COMP:9584"/>
        <dbReference type="Rhea" id="RHEA-COMP:10183"/>
        <dbReference type="ChEBI" id="CHEBI:15444"/>
        <dbReference type="ChEBI" id="CHEBI:43474"/>
        <dbReference type="ChEBI" id="CHEBI:63576"/>
        <dbReference type="EC" id="2.4.99.16"/>
    </reaction>
</comment>